<keyword evidence="10" id="KW-1185">Reference proteome</keyword>
<feature type="transmembrane region" description="Helical" evidence="7">
    <location>
        <begin position="35"/>
        <end position="57"/>
    </location>
</feature>
<dbReference type="Gene3D" id="1.10.3720.10">
    <property type="entry name" value="MetI-like"/>
    <property type="match status" value="1"/>
</dbReference>
<dbReference type="PROSITE" id="PS50928">
    <property type="entry name" value="ABC_TM1"/>
    <property type="match status" value="1"/>
</dbReference>
<keyword evidence="3" id="KW-1003">Cell membrane</keyword>
<evidence type="ECO:0000256" key="3">
    <source>
        <dbReference type="ARBA" id="ARBA00022475"/>
    </source>
</evidence>
<feature type="transmembrane region" description="Helical" evidence="7">
    <location>
        <begin position="98"/>
        <end position="123"/>
    </location>
</feature>
<evidence type="ECO:0000256" key="7">
    <source>
        <dbReference type="RuleBase" id="RU363032"/>
    </source>
</evidence>
<keyword evidence="6 7" id="KW-0472">Membrane</keyword>
<dbReference type="InterPro" id="IPR035906">
    <property type="entry name" value="MetI-like_sf"/>
</dbReference>
<accession>A0ABN6X5V9</accession>
<feature type="domain" description="ABC transmembrane type-1" evidence="8">
    <location>
        <begin position="96"/>
        <end position="275"/>
    </location>
</feature>
<comment type="subcellular location">
    <subcellularLocation>
        <location evidence="1 7">Cell membrane</location>
        <topology evidence="1 7">Multi-pass membrane protein</topology>
    </subcellularLocation>
</comment>
<dbReference type="RefSeq" id="WP_286300590.1">
    <property type="nucleotide sequence ID" value="NZ_AP027728.1"/>
</dbReference>
<keyword evidence="4 7" id="KW-0812">Transmembrane</keyword>
<keyword evidence="5 7" id="KW-1133">Transmembrane helix</keyword>
<comment type="similarity">
    <text evidence="7">Belongs to the binding-protein-dependent transport system permease family.</text>
</comment>
<reference evidence="10" key="1">
    <citation type="journal article" date="2019" name="Int. J. Syst. Evol. Microbiol.">
        <title>The Global Catalogue of Microorganisms (GCM) 10K type strain sequencing project: providing services to taxonomists for standard genome sequencing and annotation.</title>
        <authorList>
            <consortium name="The Broad Institute Genomics Platform"/>
            <consortium name="The Broad Institute Genome Sequencing Center for Infectious Disease"/>
            <person name="Wu L."/>
            <person name="Ma J."/>
        </authorList>
    </citation>
    <scope>NUCLEOTIDE SEQUENCE [LARGE SCALE GENOMIC DNA]</scope>
    <source>
        <strain evidence="10">NBRC 106310</strain>
    </source>
</reference>
<evidence type="ECO:0000313" key="9">
    <source>
        <dbReference type="EMBL" id="BDZ40094.1"/>
    </source>
</evidence>
<dbReference type="CDD" id="cd06261">
    <property type="entry name" value="TM_PBP2"/>
    <property type="match status" value="1"/>
</dbReference>
<evidence type="ECO:0000256" key="2">
    <source>
        <dbReference type="ARBA" id="ARBA00022448"/>
    </source>
</evidence>
<dbReference type="InterPro" id="IPR025966">
    <property type="entry name" value="OppC_N"/>
</dbReference>
<evidence type="ECO:0000256" key="4">
    <source>
        <dbReference type="ARBA" id="ARBA00022692"/>
    </source>
</evidence>
<evidence type="ECO:0000256" key="5">
    <source>
        <dbReference type="ARBA" id="ARBA00022989"/>
    </source>
</evidence>
<evidence type="ECO:0000313" key="10">
    <source>
        <dbReference type="Proteomes" id="UP001321543"/>
    </source>
</evidence>
<sequence length="275" mass="29314">MTNPAPPKTQLLQLSNRVPGGSRFWRRLLRQPSTLLALAWIAVVILCAVFAEMLAPFDPLQNNFVLDGVLQGPSAEHLLGTDDNGRDVLSRMIFGTRIMLSVGIGSVLIAMLIGVPIGLLIGYRGGWWDRIGSRFIDILDSLPGMLVAFAIIAILGRGLSSLMLAIGLIFCMNFARMSRAITLAERSRLYIDAAKVSGIGEFAILFRQILPNLLGPLVIQGAVLTGSAIIIESGLSFLGIGLQSAVPSWGGLLGLAASKLAIQPFLAIPPASRSC</sequence>
<gene>
    <name evidence="9" type="ORF">GCM10025863_27080</name>
</gene>
<organism evidence="9 10">
    <name type="scientific">Microbacterium suwonense</name>
    <dbReference type="NCBI Taxonomy" id="683047"/>
    <lineage>
        <taxon>Bacteria</taxon>
        <taxon>Bacillati</taxon>
        <taxon>Actinomycetota</taxon>
        <taxon>Actinomycetes</taxon>
        <taxon>Micrococcales</taxon>
        <taxon>Microbacteriaceae</taxon>
        <taxon>Microbacterium</taxon>
    </lineage>
</organism>
<dbReference type="InterPro" id="IPR000515">
    <property type="entry name" value="MetI-like"/>
</dbReference>
<dbReference type="PANTHER" id="PTHR43386:SF25">
    <property type="entry name" value="PEPTIDE ABC TRANSPORTER PERMEASE PROTEIN"/>
    <property type="match status" value="1"/>
</dbReference>
<name>A0ABN6X5V9_9MICO</name>
<keyword evidence="2 7" id="KW-0813">Transport</keyword>
<dbReference type="Proteomes" id="UP001321543">
    <property type="component" value="Chromosome"/>
</dbReference>
<dbReference type="PANTHER" id="PTHR43386">
    <property type="entry name" value="OLIGOPEPTIDE TRANSPORT SYSTEM PERMEASE PROTEIN APPC"/>
    <property type="match status" value="1"/>
</dbReference>
<dbReference type="Pfam" id="PF12911">
    <property type="entry name" value="OppC_N"/>
    <property type="match status" value="1"/>
</dbReference>
<dbReference type="EMBL" id="AP027728">
    <property type="protein sequence ID" value="BDZ40094.1"/>
    <property type="molecule type" value="Genomic_DNA"/>
</dbReference>
<evidence type="ECO:0000259" key="8">
    <source>
        <dbReference type="PROSITE" id="PS50928"/>
    </source>
</evidence>
<evidence type="ECO:0000256" key="1">
    <source>
        <dbReference type="ARBA" id="ARBA00004651"/>
    </source>
</evidence>
<evidence type="ECO:0000256" key="6">
    <source>
        <dbReference type="ARBA" id="ARBA00023136"/>
    </source>
</evidence>
<dbReference type="Pfam" id="PF00528">
    <property type="entry name" value="BPD_transp_1"/>
    <property type="match status" value="1"/>
</dbReference>
<dbReference type="SUPFAM" id="SSF161098">
    <property type="entry name" value="MetI-like"/>
    <property type="match status" value="1"/>
</dbReference>
<proteinExistence type="inferred from homology"/>
<protein>
    <submittedName>
        <fullName evidence="9">Glutathione ABC transporter permease GsiD</fullName>
    </submittedName>
</protein>
<dbReference type="InterPro" id="IPR050366">
    <property type="entry name" value="BP-dependent_transpt_permease"/>
</dbReference>